<dbReference type="Proteomes" id="UP001055940">
    <property type="component" value="Chromosome"/>
</dbReference>
<dbReference type="Pfam" id="PF13471">
    <property type="entry name" value="Transglut_core3"/>
    <property type="match status" value="1"/>
</dbReference>
<dbReference type="InterPro" id="IPR053521">
    <property type="entry name" value="McjB-like"/>
</dbReference>
<dbReference type="RefSeq" id="WP_254419122.1">
    <property type="nucleotide sequence ID" value="NZ_BAAAJB010000002.1"/>
</dbReference>
<gene>
    <name evidence="2" type="ORF">NE857_32960</name>
</gene>
<protein>
    <submittedName>
        <fullName evidence="2">Lasso peptide biosynthesis B2 protein</fullName>
    </submittedName>
</protein>
<organism evidence="2 3">
    <name type="scientific">Nocardiopsis exhalans</name>
    <dbReference type="NCBI Taxonomy" id="163604"/>
    <lineage>
        <taxon>Bacteria</taxon>
        <taxon>Bacillati</taxon>
        <taxon>Actinomycetota</taxon>
        <taxon>Actinomycetes</taxon>
        <taxon>Streptosporangiales</taxon>
        <taxon>Nocardiopsidaceae</taxon>
        <taxon>Nocardiopsis</taxon>
    </lineage>
</organism>
<keyword evidence="3" id="KW-1185">Reference proteome</keyword>
<feature type="domain" description="Microcin J25-processing protein McjB C-terminal" evidence="1">
    <location>
        <begin position="28"/>
        <end position="131"/>
    </location>
</feature>
<accession>A0ABY5D7N5</accession>
<sequence>MSSHMALPPPPSALPRLRYRCAGLCGFVLAVLLLRLPLERSVALVGALRRWAVRSATVGEAEVLVTAVRRAAQWFPGRAACLENSLAAALAALLTRRSVDWCIGARLMPYAAHAWIEVEGVPVGEPSEPDRPYLLLQRT</sequence>
<name>A0ABY5D7N5_9ACTN</name>
<dbReference type="EMBL" id="CP099837">
    <property type="protein sequence ID" value="USY19980.1"/>
    <property type="molecule type" value="Genomic_DNA"/>
</dbReference>
<dbReference type="InterPro" id="IPR032708">
    <property type="entry name" value="McjB_C"/>
</dbReference>
<evidence type="ECO:0000313" key="2">
    <source>
        <dbReference type="EMBL" id="USY19980.1"/>
    </source>
</evidence>
<proteinExistence type="predicted"/>
<evidence type="ECO:0000259" key="1">
    <source>
        <dbReference type="Pfam" id="PF13471"/>
    </source>
</evidence>
<evidence type="ECO:0000313" key="3">
    <source>
        <dbReference type="Proteomes" id="UP001055940"/>
    </source>
</evidence>
<dbReference type="NCBIfam" id="NF033537">
    <property type="entry name" value="lasso_biosyn_B2"/>
    <property type="match status" value="1"/>
</dbReference>
<reference evidence="2" key="1">
    <citation type="submission" date="2022-06" db="EMBL/GenBank/DDBJ databases">
        <authorList>
            <person name="Ping M."/>
        </authorList>
    </citation>
    <scope>NUCLEOTIDE SEQUENCE</scope>
    <source>
        <strain evidence="2">JCM11759T</strain>
    </source>
</reference>